<protein>
    <submittedName>
        <fullName evidence="1">(California timema) hypothetical protein</fullName>
    </submittedName>
</protein>
<accession>A0A7R9JIU1</accession>
<dbReference type="AlphaFoldDB" id="A0A7R9JIU1"/>
<name>A0A7R9JIU1_TIMCA</name>
<gene>
    <name evidence="1" type="ORF">TCMB3V08_LOCUS12620</name>
</gene>
<sequence>MTTGRDFFKNFTRVQEENASNARNCARSDYSPSCCWCIFENPFLQETPPFTLFIAPKEALYTIPCLTMARCVNALRENRVERCELAS</sequence>
<dbReference type="EMBL" id="OE196547">
    <property type="protein sequence ID" value="CAD7580087.1"/>
    <property type="molecule type" value="Genomic_DNA"/>
</dbReference>
<evidence type="ECO:0000313" key="1">
    <source>
        <dbReference type="EMBL" id="CAD7580087.1"/>
    </source>
</evidence>
<proteinExistence type="predicted"/>
<organism evidence="1">
    <name type="scientific">Timema californicum</name>
    <name type="common">California timema</name>
    <name type="synonym">Walking stick</name>
    <dbReference type="NCBI Taxonomy" id="61474"/>
    <lineage>
        <taxon>Eukaryota</taxon>
        <taxon>Metazoa</taxon>
        <taxon>Ecdysozoa</taxon>
        <taxon>Arthropoda</taxon>
        <taxon>Hexapoda</taxon>
        <taxon>Insecta</taxon>
        <taxon>Pterygota</taxon>
        <taxon>Neoptera</taxon>
        <taxon>Polyneoptera</taxon>
        <taxon>Phasmatodea</taxon>
        <taxon>Timematodea</taxon>
        <taxon>Timematoidea</taxon>
        <taxon>Timematidae</taxon>
        <taxon>Timema</taxon>
    </lineage>
</organism>
<reference evidence="1" key="1">
    <citation type="submission" date="2020-11" db="EMBL/GenBank/DDBJ databases">
        <authorList>
            <person name="Tran Van P."/>
        </authorList>
    </citation>
    <scope>NUCLEOTIDE SEQUENCE</scope>
</reference>